<proteinExistence type="predicted"/>
<evidence type="ECO:0000313" key="2">
    <source>
        <dbReference type="Proteomes" id="UP001281447"/>
    </source>
</evidence>
<dbReference type="Gene3D" id="3.10.570.10">
    <property type="entry name" value="sex pheromone staph- cam373 precursor domain"/>
    <property type="match status" value="1"/>
</dbReference>
<dbReference type="InterPro" id="IPR011426">
    <property type="entry name" value="CamS"/>
</dbReference>
<name>A0ABU5C8H7_9BACI</name>
<dbReference type="Proteomes" id="UP001281447">
    <property type="component" value="Unassembled WGS sequence"/>
</dbReference>
<accession>A0ABU5C8H7</accession>
<sequence>MLEQGHQIANTILKRVRQMDGLKNVPILFTIYREEEQESPVPGNFVQESFVEKGSSSFGKWKSIKEEFVMFPSSHANDKYFDDAQMVKAFSDEVAKYFPNYVGVIGKGFYVNGEMKRLTLEIPLEFNGKGEVLGFSQYAFGAAKEILTGHYDLEINVKSSTQNESLIYRDADEKEPVVHIFH</sequence>
<reference evidence="1 2" key="1">
    <citation type="submission" date="2023-10" db="EMBL/GenBank/DDBJ databases">
        <title>Virgibacillus halophilus 5B73C genome.</title>
        <authorList>
            <person name="Miliotis G."/>
            <person name="Sengupta P."/>
            <person name="Hameed A."/>
            <person name="Chuvochina M."/>
            <person name="Mcdonagh F."/>
            <person name="Simpson A.C."/>
            <person name="Singh N.K."/>
            <person name="Rekha P.D."/>
            <person name="Raman K."/>
            <person name="Hugenholtz P."/>
            <person name="Venkateswaran K."/>
        </authorList>
    </citation>
    <scope>NUCLEOTIDE SEQUENCE [LARGE SCALE GENOMIC DNA]</scope>
    <source>
        <strain evidence="1 2">5B73C</strain>
    </source>
</reference>
<comment type="caution">
    <text evidence="1">The sequence shown here is derived from an EMBL/GenBank/DDBJ whole genome shotgun (WGS) entry which is preliminary data.</text>
</comment>
<evidence type="ECO:0000313" key="1">
    <source>
        <dbReference type="EMBL" id="MDY0395642.1"/>
    </source>
</evidence>
<protein>
    <submittedName>
        <fullName evidence="1">CamS family sex pheromone protein</fullName>
    </submittedName>
</protein>
<keyword evidence="2" id="KW-1185">Reference proteome</keyword>
<organism evidence="1 2">
    <name type="scientific">Tigheibacillus halophilus</name>
    <dbReference type="NCBI Taxonomy" id="361280"/>
    <lineage>
        <taxon>Bacteria</taxon>
        <taxon>Bacillati</taxon>
        <taxon>Bacillota</taxon>
        <taxon>Bacilli</taxon>
        <taxon>Bacillales</taxon>
        <taxon>Bacillaceae</taxon>
        <taxon>Tigheibacillus</taxon>
    </lineage>
</organism>
<dbReference type="Pfam" id="PF07537">
    <property type="entry name" value="CamS"/>
    <property type="match status" value="1"/>
</dbReference>
<dbReference type="CDD" id="cd13440">
    <property type="entry name" value="CamS_repeat_2"/>
    <property type="match status" value="1"/>
</dbReference>
<dbReference type="EMBL" id="JAWDIP010000003">
    <property type="protein sequence ID" value="MDY0395642.1"/>
    <property type="molecule type" value="Genomic_DNA"/>
</dbReference>
<gene>
    <name evidence="1" type="ORF">RWE15_15955</name>
</gene>